<evidence type="ECO:0000256" key="1">
    <source>
        <dbReference type="SAM" id="SignalP"/>
    </source>
</evidence>
<protein>
    <submittedName>
        <fullName evidence="2">Uncharacterized protein</fullName>
    </submittedName>
</protein>
<organism evidence="2 3">
    <name type="scientific">Kibdelosporangium aridum</name>
    <dbReference type="NCBI Taxonomy" id="2030"/>
    <lineage>
        <taxon>Bacteria</taxon>
        <taxon>Bacillati</taxon>
        <taxon>Actinomycetota</taxon>
        <taxon>Actinomycetes</taxon>
        <taxon>Pseudonocardiales</taxon>
        <taxon>Pseudonocardiaceae</taxon>
        <taxon>Kibdelosporangium</taxon>
    </lineage>
</organism>
<dbReference type="EMBL" id="FWXV01000008">
    <property type="protein sequence ID" value="SMD23021.1"/>
    <property type="molecule type" value="Genomic_DNA"/>
</dbReference>
<accession>A0A1W2FM70</accession>
<dbReference type="Proteomes" id="UP000192674">
    <property type="component" value="Unassembled WGS sequence"/>
</dbReference>
<evidence type="ECO:0000313" key="3">
    <source>
        <dbReference type="Proteomes" id="UP000192674"/>
    </source>
</evidence>
<proteinExistence type="predicted"/>
<evidence type="ECO:0000313" key="2">
    <source>
        <dbReference type="EMBL" id="SMD23021.1"/>
    </source>
</evidence>
<keyword evidence="3" id="KW-1185">Reference proteome</keyword>
<dbReference type="RefSeq" id="WP_143446890.1">
    <property type="nucleotide sequence ID" value="NZ_FWXV01000008.1"/>
</dbReference>
<dbReference type="OrthoDB" id="3696664at2"/>
<gene>
    <name evidence="2" type="ORF">SAMN05661093_07802</name>
</gene>
<feature type="chain" id="PRO_5012303436" evidence="1">
    <location>
        <begin position="32"/>
        <end position="136"/>
    </location>
</feature>
<feature type="signal peptide" evidence="1">
    <location>
        <begin position="1"/>
        <end position="31"/>
    </location>
</feature>
<sequence length="136" mass="15175">MRVRSAFARRVLPVVVPVLALLLPMATPAAAYTSHRGSPTTFDVWFAAGDNEPQLGPNTFHIIGHGNCRYHVVKYTYKGQSRFIPINCNGEKVVSIAPLGTNAYPLTWTLCYYHFIKHVLVMTCSPTLTEDMVYTT</sequence>
<reference evidence="2 3" key="1">
    <citation type="submission" date="2017-04" db="EMBL/GenBank/DDBJ databases">
        <authorList>
            <person name="Afonso C.L."/>
            <person name="Miller P.J."/>
            <person name="Scott M.A."/>
            <person name="Spackman E."/>
            <person name="Goraichik I."/>
            <person name="Dimitrov K.M."/>
            <person name="Suarez D.L."/>
            <person name="Swayne D.E."/>
        </authorList>
    </citation>
    <scope>NUCLEOTIDE SEQUENCE [LARGE SCALE GENOMIC DNA]</scope>
    <source>
        <strain evidence="2 3">DSM 43828</strain>
    </source>
</reference>
<name>A0A1W2FM70_KIBAR</name>
<keyword evidence="1" id="KW-0732">Signal</keyword>
<dbReference type="AlphaFoldDB" id="A0A1W2FM70"/>